<dbReference type="InterPro" id="IPR001245">
    <property type="entry name" value="Ser-Thr/Tyr_kinase_cat_dom"/>
</dbReference>
<dbReference type="PROSITE" id="PS00108">
    <property type="entry name" value="PROTEIN_KINASE_ST"/>
    <property type="match status" value="1"/>
</dbReference>
<evidence type="ECO:0000256" key="1">
    <source>
        <dbReference type="ARBA" id="ARBA00000900"/>
    </source>
</evidence>
<dbReference type="STRING" id="77586.A0A0D9W1U8"/>
<dbReference type="EnsemblPlants" id="LPERR04G00380.1">
    <property type="protein sequence ID" value="LPERR04G00380.1"/>
    <property type="gene ID" value="LPERR04G00380"/>
</dbReference>
<dbReference type="SMART" id="SM00220">
    <property type="entry name" value="S_TKc"/>
    <property type="match status" value="1"/>
</dbReference>
<evidence type="ECO:0000256" key="3">
    <source>
        <dbReference type="ARBA" id="ARBA00022786"/>
    </source>
</evidence>
<dbReference type="Gene3D" id="3.30.200.20">
    <property type="entry name" value="Phosphorylase Kinase, domain 1"/>
    <property type="match status" value="1"/>
</dbReference>
<dbReference type="SUPFAM" id="SSF57850">
    <property type="entry name" value="RING/U-box"/>
    <property type="match status" value="1"/>
</dbReference>
<evidence type="ECO:0000313" key="6">
    <source>
        <dbReference type="Proteomes" id="UP000032180"/>
    </source>
</evidence>
<dbReference type="GO" id="GO:0005524">
    <property type="term" value="F:ATP binding"/>
    <property type="evidence" value="ECO:0007669"/>
    <property type="project" value="InterPro"/>
</dbReference>
<dbReference type="InterPro" id="IPR000719">
    <property type="entry name" value="Prot_kinase_dom"/>
</dbReference>
<dbReference type="Pfam" id="PF07714">
    <property type="entry name" value="PK_Tyr_Ser-Thr"/>
    <property type="match status" value="1"/>
</dbReference>
<feature type="domain" description="Protein kinase" evidence="4">
    <location>
        <begin position="485"/>
        <end position="794"/>
    </location>
</feature>
<evidence type="ECO:0000256" key="2">
    <source>
        <dbReference type="ARBA" id="ARBA00012483"/>
    </source>
</evidence>
<dbReference type="Gene3D" id="1.10.510.10">
    <property type="entry name" value="Transferase(Phosphotransferase) domain 1"/>
    <property type="match status" value="1"/>
</dbReference>
<dbReference type="PROSITE" id="PS50011">
    <property type="entry name" value="PROTEIN_KINASE_DOM"/>
    <property type="match status" value="1"/>
</dbReference>
<dbReference type="EC" id="2.3.2.27" evidence="2"/>
<dbReference type="eggNOG" id="ENOG502QVJF">
    <property type="taxonomic scope" value="Eukaryota"/>
</dbReference>
<dbReference type="GO" id="GO:0061630">
    <property type="term" value="F:ubiquitin protein ligase activity"/>
    <property type="evidence" value="ECO:0007669"/>
    <property type="project" value="UniProtKB-EC"/>
</dbReference>
<reference evidence="6" key="2">
    <citation type="submission" date="2013-12" db="EMBL/GenBank/DDBJ databases">
        <authorList>
            <person name="Yu Y."/>
            <person name="Lee S."/>
            <person name="de Baynast K."/>
            <person name="Wissotski M."/>
            <person name="Liu L."/>
            <person name="Talag J."/>
            <person name="Goicoechea J."/>
            <person name="Angelova A."/>
            <person name="Jetty R."/>
            <person name="Kudrna D."/>
            <person name="Golser W."/>
            <person name="Rivera L."/>
            <person name="Zhang J."/>
            <person name="Wing R."/>
        </authorList>
    </citation>
    <scope>NUCLEOTIDE SEQUENCE</scope>
</reference>
<dbReference type="Gramene" id="LPERR04G00380.1">
    <property type="protein sequence ID" value="LPERR04G00380.1"/>
    <property type="gene ID" value="LPERR04G00380"/>
</dbReference>
<protein>
    <recommendedName>
        <fullName evidence="2">RING-type E3 ubiquitin transferase</fullName>
        <ecNumber evidence="2">2.3.2.27</ecNumber>
    </recommendedName>
</protein>
<evidence type="ECO:0000313" key="5">
    <source>
        <dbReference type="EnsemblPlants" id="LPERR04G00380.1"/>
    </source>
</evidence>
<dbReference type="HOGENOM" id="CLU_000288_153_0_1"/>
<evidence type="ECO:0000259" key="4">
    <source>
        <dbReference type="PROSITE" id="PS50011"/>
    </source>
</evidence>
<accession>A0A0D9W1U8</accession>
<dbReference type="SUPFAM" id="SSF56112">
    <property type="entry name" value="Protein kinase-like (PK-like)"/>
    <property type="match status" value="1"/>
</dbReference>
<comment type="catalytic activity">
    <reaction evidence="1">
        <text>S-ubiquitinyl-[E2 ubiquitin-conjugating enzyme]-L-cysteine + [acceptor protein]-L-lysine = [E2 ubiquitin-conjugating enzyme]-L-cysteine + N(6)-ubiquitinyl-[acceptor protein]-L-lysine.</text>
        <dbReference type="EC" id="2.3.2.27"/>
    </reaction>
</comment>
<dbReference type="SUPFAM" id="SSF52402">
    <property type="entry name" value="Adenine nucleotide alpha hydrolases-like"/>
    <property type="match status" value="1"/>
</dbReference>
<keyword evidence="3" id="KW-0833">Ubl conjugation pathway</keyword>
<dbReference type="GO" id="GO:0004672">
    <property type="term" value="F:protein kinase activity"/>
    <property type="evidence" value="ECO:0007669"/>
    <property type="project" value="InterPro"/>
</dbReference>
<dbReference type="Proteomes" id="UP000032180">
    <property type="component" value="Chromosome 4"/>
</dbReference>
<dbReference type="AlphaFoldDB" id="A0A0D9W1U8"/>
<keyword evidence="6" id="KW-1185">Reference proteome</keyword>
<dbReference type="InterPro" id="IPR008271">
    <property type="entry name" value="Ser/Thr_kinase_AS"/>
</dbReference>
<reference evidence="5" key="3">
    <citation type="submission" date="2015-04" db="UniProtKB">
        <authorList>
            <consortium name="EnsemblPlants"/>
        </authorList>
    </citation>
    <scope>IDENTIFICATION</scope>
</reference>
<organism evidence="5 6">
    <name type="scientific">Leersia perrieri</name>
    <dbReference type="NCBI Taxonomy" id="77586"/>
    <lineage>
        <taxon>Eukaryota</taxon>
        <taxon>Viridiplantae</taxon>
        <taxon>Streptophyta</taxon>
        <taxon>Embryophyta</taxon>
        <taxon>Tracheophyta</taxon>
        <taxon>Spermatophyta</taxon>
        <taxon>Magnoliopsida</taxon>
        <taxon>Liliopsida</taxon>
        <taxon>Poales</taxon>
        <taxon>Poaceae</taxon>
        <taxon>BOP clade</taxon>
        <taxon>Oryzoideae</taxon>
        <taxon>Oryzeae</taxon>
        <taxon>Oryzinae</taxon>
        <taxon>Leersia</taxon>
    </lineage>
</organism>
<name>A0A0D9W1U8_9ORYZ</name>
<proteinExistence type="predicted"/>
<dbReference type="InterPro" id="IPR011009">
    <property type="entry name" value="Kinase-like_dom_sf"/>
</dbReference>
<dbReference type="PANTHER" id="PTHR45647:SF43">
    <property type="entry name" value="OS10G0100500 PROTEIN"/>
    <property type="match status" value="1"/>
</dbReference>
<sequence length="794" mass="89093">MEIVSPSPPPSPVSTMDLFLHSNSNSTWPLPNAAADALVYVAVGRSPEKTLGLLRWAFRRFGCGHVALLHVHQPSPLIPTLLGKIPAAQATEELVMSHRRSEKEEMNKILLAYLTFCHRAQVQASLLVTENEQIHDGIVTLVKDHEITKLVMGSTPDTCFKLKASYGKTSFMAKNAPPFCEIWFVWRGRHIWTREATTAIGNNLSLYNEDDVMIRKRIRFSSNSNNAESILDEVYMMGETSTPAGRYDCTISDSGQPKDYCDPIFDANHFHNANIPNLQHARSAFTSSFQSGSSVDMESLVLCPQDMFDKNLKQVMIEAERSRKDAFVELLKRKETESRLTSVIARAKESEFAHKQEMKIREELEGLLTATKKQHEELVKHKEKAIARLDSSMKKLASLDARAKTINVRMTEAAAELESIQSSIETLNQGNPKTEKVELRLTDQVEESAYAHAMLPNCSSTVCADGLHNFKELALSDIQAATCKSSERFKIQPIGHGCVYKAEIMNRSIMIYKLHPHITQSSVQFHQKVLMLSKLRHPHLVTMIAACPEASCLVYEYVPNGSLHDRLSSKCSIPQLPWKIRARIIAEISSALLFLHSYKPQMIVHGDLKLENILLDADLHCKIADCGIYQLFMEDEANNTDPVYQMTKTLTARSDIYSFGIVILQLLTGKKAEGLPNEVRNAMSNGKLWSLVDPTAGVWPPEVVRRLAEFGLKYTEAGNRELQLTREAVRDLEQLHLIRDRQEVMHDPQVGTDGITYEGRAICESIGNGPSITPNHALRFAIHDWLSQSSTPCP</sequence>
<reference evidence="5 6" key="1">
    <citation type="submission" date="2012-08" db="EMBL/GenBank/DDBJ databases">
        <title>Oryza genome evolution.</title>
        <authorList>
            <person name="Wing R.A."/>
        </authorList>
    </citation>
    <scope>NUCLEOTIDE SEQUENCE</scope>
</reference>
<dbReference type="InterPro" id="IPR051348">
    <property type="entry name" value="U-box_ubiquitin_ligases"/>
</dbReference>
<dbReference type="CDD" id="cd01989">
    <property type="entry name" value="USP_STK_Ubox_N"/>
    <property type="match status" value="1"/>
</dbReference>
<dbReference type="PANTHER" id="PTHR45647">
    <property type="entry name" value="OS02G0152300 PROTEIN"/>
    <property type="match status" value="1"/>
</dbReference>